<dbReference type="EMBL" id="AZFQ01000036">
    <property type="protein sequence ID" value="KRL98958.1"/>
    <property type="molecule type" value="Genomic_DNA"/>
</dbReference>
<dbReference type="SUPFAM" id="SSF46785">
    <property type="entry name" value="Winged helix' DNA-binding domain"/>
    <property type="match status" value="1"/>
</dbReference>
<evidence type="ECO:0000313" key="3">
    <source>
        <dbReference type="Proteomes" id="UP000051166"/>
    </source>
</evidence>
<protein>
    <submittedName>
        <fullName evidence="2">Transcriptional regulator</fullName>
    </submittedName>
</protein>
<accession>A0A0R1V0H0</accession>
<evidence type="ECO:0000259" key="1">
    <source>
        <dbReference type="PROSITE" id="PS50995"/>
    </source>
</evidence>
<comment type="caution">
    <text evidence="2">The sequence shown here is derived from an EMBL/GenBank/DDBJ whole genome shotgun (WGS) entry which is preliminary data.</text>
</comment>
<proteinExistence type="predicted"/>
<dbReference type="SMART" id="SM00347">
    <property type="entry name" value="HTH_MARR"/>
    <property type="match status" value="1"/>
</dbReference>
<dbReference type="Pfam" id="PF12802">
    <property type="entry name" value="MarR_2"/>
    <property type="match status" value="1"/>
</dbReference>
<feature type="domain" description="HTH marR-type" evidence="1">
    <location>
        <begin position="1"/>
        <end position="130"/>
    </location>
</feature>
<dbReference type="InterPro" id="IPR036388">
    <property type="entry name" value="WH-like_DNA-bd_sf"/>
</dbReference>
<organism evidence="2 3">
    <name type="scientific">Liquorilactobacillus satsumensis DSM 16230 = JCM 12392</name>
    <dbReference type="NCBI Taxonomy" id="1423801"/>
    <lineage>
        <taxon>Bacteria</taxon>
        <taxon>Bacillati</taxon>
        <taxon>Bacillota</taxon>
        <taxon>Bacilli</taxon>
        <taxon>Lactobacillales</taxon>
        <taxon>Lactobacillaceae</taxon>
        <taxon>Liquorilactobacillus</taxon>
    </lineage>
</organism>
<dbReference type="AlphaFoldDB" id="A0A0R1V0H0"/>
<dbReference type="InterPro" id="IPR000835">
    <property type="entry name" value="HTH_MarR-typ"/>
</dbReference>
<dbReference type="InterPro" id="IPR036390">
    <property type="entry name" value="WH_DNA-bd_sf"/>
</dbReference>
<reference evidence="2 3" key="1">
    <citation type="journal article" date="2015" name="Genome Announc.">
        <title>Expanding the biotechnology potential of lactobacilli through comparative genomics of 213 strains and associated genera.</title>
        <authorList>
            <person name="Sun Z."/>
            <person name="Harris H.M."/>
            <person name="McCann A."/>
            <person name="Guo C."/>
            <person name="Argimon S."/>
            <person name="Zhang W."/>
            <person name="Yang X."/>
            <person name="Jeffery I.B."/>
            <person name="Cooney J.C."/>
            <person name="Kagawa T.F."/>
            <person name="Liu W."/>
            <person name="Song Y."/>
            <person name="Salvetti E."/>
            <person name="Wrobel A."/>
            <person name="Rasinkangas P."/>
            <person name="Parkhill J."/>
            <person name="Rea M.C."/>
            <person name="O'Sullivan O."/>
            <person name="Ritari J."/>
            <person name="Douillard F.P."/>
            <person name="Paul Ross R."/>
            <person name="Yang R."/>
            <person name="Briner A.E."/>
            <person name="Felis G.E."/>
            <person name="de Vos W.M."/>
            <person name="Barrangou R."/>
            <person name="Klaenhammer T.R."/>
            <person name="Caufield P.W."/>
            <person name="Cui Y."/>
            <person name="Zhang H."/>
            <person name="O'Toole P.W."/>
        </authorList>
    </citation>
    <scope>NUCLEOTIDE SEQUENCE [LARGE SCALE GENOMIC DNA]</scope>
    <source>
        <strain evidence="2 3">DSM 16230</strain>
    </source>
</reference>
<dbReference type="STRING" id="1423801.FD50_GL000777"/>
<gene>
    <name evidence="2" type="ORF">FD50_GL000777</name>
</gene>
<dbReference type="PROSITE" id="PS50995">
    <property type="entry name" value="HTH_MARR_2"/>
    <property type="match status" value="1"/>
</dbReference>
<dbReference type="Proteomes" id="UP000051166">
    <property type="component" value="Unassembled WGS sequence"/>
</dbReference>
<evidence type="ECO:0000313" key="2">
    <source>
        <dbReference type="EMBL" id="KRL98958.1"/>
    </source>
</evidence>
<name>A0A0R1V0H0_9LACO</name>
<dbReference type="GO" id="GO:0003700">
    <property type="term" value="F:DNA-binding transcription factor activity"/>
    <property type="evidence" value="ECO:0007669"/>
    <property type="project" value="InterPro"/>
</dbReference>
<dbReference type="PATRIC" id="fig|1423801.4.peg.788"/>
<sequence length="136" mass="16108">MESLLELERQYHEHLVKLTRKTGLTFAEWQLLVNIEHQIDTQEKLSALMNLNVSTLSRQLGRLLAKEFVTKVPADGKQGRRYFIYAATAQGEKAIEQLEEEFHKFDENLFRHWAQEEQNLLQILLNRLNKSMERLE</sequence>
<keyword evidence="3" id="KW-1185">Reference proteome</keyword>
<dbReference type="Gene3D" id="1.10.10.10">
    <property type="entry name" value="Winged helix-like DNA-binding domain superfamily/Winged helix DNA-binding domain"/>
    <property type="match status" value="1"/>
</dbReference>